<protein>
    <recommendedName>
        <fullName evidence="5">Enoyl reductase (ER) domain-containing protein</fullName>
    </recommendedName>
</protein>
<keyword evidence="3" id="KW-0862">Zinc</keyword>
<dbReference type="GO" id="GO:0046872">
    <property type="term" value="F:metal ion binding"/>
    <property type="evidence" value="ECO:0007669"/>
    <property type="project" value="UniProtKB-KW"/>
</dbReference>
<dbReference type="Pfam" id="PF08240">
    <property type="entry name" value="ADH_N"/>
    <property type="match status" value="1"/>
</dbReference>
<evidence type="ECO:0000313" key="7">
    <source>
        <dbReference type="Proteomes" id="UP000310189"/>
    </source>
</evidence>
<feature type="domain" description="Enoyl reductase (ER)" evidence="5">
    <location>
        <begin position="14"/>
        <end position="315"/>
    </location>
</feature>
<comment type="caution">
    <text evidence="6">The sequence shown here is derived from an EMBL/GenBank/DDBJ whole genome shotgun (WGS) entry which is preliminary data.</text>
</comment>
<accession>A0A4T0FMT6</accession>
<evidence type="ECO:0000256" key="4">
    <source>
        <dbReference type="ARBA" id="ARBA00023002"/>
    </source>
</evidence>
<dbReference type="InterPro" id="IPR036291">
    <property type="entry name" value="NAD(P)-bd_dom_sf"/>
</dbReference>
<dbReference type="SUPFAM" id="SSF51735">
    <property type="entry name" value="NAD(P)-binding Rossmann-fold domains"/>
    <property type="match status" value="1"/>
</dbReference>
<proteinExistence type="predicted"/>
<reference evidence="6 7" key="1">
    <citation type="submission" date="2019-03" db="EMBL/GenBank/DDBJ databases">
        <title>Sequencing 23 genomes of Wallemia ichthyophaga.</title>
        <authorList>
            <person name="Gostincar C."/>
        </authorList>
    </citation>
    <scope>NUCLEOTIDE SEQUENCE [LARGE SCALE GENOMIC DNA]</scope>
    <source>
        <strain evidence="6 7">EXF-5753</strain>
    </source>
</reference>
<keyword evidence="7" id="KW-1185">Reference proteome</keyword>
<dbReference type="GO" id="GO:0016616">
    <property type="term" value="F:oxidoreductase activity, acting on the CH-OH group of donors, NAD or NADP as acceptor"/>
    <property type="evidence" value="ECO:0007669"/>
    <property type="project" value="InterPro"/>
</dbReference>
<comment type="cofactor">
    <cofactor evidence="1">
        <name>Zn(2+)</name>
        <dbReference type="ChEBI" id="CHEBI:29105"/>
    </cofactor>
</comment>
<dbReference type="SUPFAM" id="SSF50129">
    <property type="entry name" value="GroES-like"/>
    <property type="match status" value="1"/>
</dbReference>
<dbReference type="InterPro" id="IPR011032">
    <property type="entry name" value="GroES-like_sf"/>
</dbReference>
<evidence type="ECO:0000259" key="5">
    <source>
        <dbReference type="SMART" id="SM00829"/>
    </source>
</evidence>
<dbReference type="InterPro" id="IPR013149">
    <property type="entry name" value="ADH-like_C"/>
</dbReference>
<dbReference type="SMART" id="SM00829">
    <property type="entry name" value="PKS_ER"/>
    <property type="match status" value="1"/>
</dbReference>
<dbReference type="EMBL" id="SPNW01000024">
    <property type="protein sequence ID" value="TIA89812.1"/>
    <property type="molecule type" value="Genomic_DNA"/>
</dbReference>
<keyword evidence="2" id="KW-0479">Metal-binding</keyword>
<dbReference type="Gene3D" id="3.90.180.10">
    <property type="entry name" value="Medium-chain alcohol dehydrogenases, catalytic domain"/>
    <property type="match status" value="2"/>
</dbReference>
<name>A0A4T0FMT6_9BASI</name>
<dbReference type="CDD" id="cd05283">
    <property type="entry name" value="CAD1"/>
    <property type="match status" value="1"/>
</dbReference>
<organism evidence="6 7">
    <name type="scientific">Wallemia hederae</name>
    <dbReference type="NCBI Taxonomy" id="1540922"/>
    <lineage>
        <taxon>Eukaryota</taxon>
        <taxon>Fungi</taxon>
        <taxon>Dikarya</taxon>
        <taxon>Basidiomycota</taxon>
        <taxon>Wallemiomycotina</taxon>
        <taxon>Wallemiomycetes</taxon>
        <taxon>Wallemiales</taxon>
        <taxon>Wallemiaceae</taxon>
        <taxon>Wallemia</taxon>
    </lineage>
</organism>
<evidence type="ECO:0000313" key="6">
    <source>
        <dbReference type="EMBL" id="TIA89812.1"/>
    </source>
</evidence>
<dbReference type="AlphaFoldDB" id="A0A4T0FMT6"/>
<dbReference type="PANTHER" id="PTHR42683">
    <property type="entry name" value="ALDEHYDE REDUCTASE"/>
    <property type="match status" value="1"/>
</dbReference>
<dbReference type="OrthoDB" id="1879366at2759"/>
<dbReference type="Gene3D" id="3.40.50.720">
    <property type="entry name" value="NAD(P)-binding Rossmann-like Domain"/>
    <property type="match status" value="1"/>
</dbReference>
<keyword evidence="4" id="KW-0560">Oxidoreductase</keyword>
<dbReference type="InterPro" id="IPR013154">
    <property type="entry name" value="ADH-like_N"/>
</dbReference>
<sequence length="317" mass="34800">MSTGDKFYAYKGIGGKVVKSESELKELKPEEVLIRITHASLCYSDVHFLDSGFVLGHEQVGRVERVGSATEGFQVGDVAGYGCNHKACLVCRECLSGADTLCSSKLKRMHGSAEEGHHGGFGKYVTMDYRFAHKIPEGMDFSSAAIFMCCGATTFGPFFKYGIQPYHRVAISGIGGLGHVALQVARAWGCHVTALSSSDKKREDALRFGAHEYINTSNEGWSEGLKPFDFVISSNNAQPQYDGFVNVLAPRGSLILLAIGGSLVATRQEHALMLEFFARHKITPQIAETMPLTEKNLQSAFDRLRKGECKYRFVLTH</sequence>
<dbReference type="InterPro" id="IPR047109">
    <property type="entry name" value="CAD-like"/>
</dbReference>
<dbReference type="InterPro" id="IPR020843">
    <property type="entry name" value="ER"/>
</dbReference>
<evidence type="ECO:0000256" key="2">
    <source>
        <dbReference type="ARBA" id="ARBA00022723"/>
    </source>
</evidence>
<evidence type="ECO:0000256" key="1">
    <source>
        <dbReference type="ARBA" id="ARBA00001947"/>
    </source>
</evidence>
<gene>
    <name evidence="6" type="ORF">E3P99_01883</name>
</gene>
<dbReference type="Pfam" id="PF00107">
    <property type="entry name" value="ADH_zinc_N"/>
    <property type="match status" value="1"/>
</dbReference>
<evidence type="ECO:0000256" key="3">
    <source>
        <dbReference type="ARBA" id="ARBA00022833"/>
    </source>
</evidence>
<dbReference type="Proteomes" id="UP000310189">
    <property type="component" value="Unassembled WGS sequence"/>
</dbReference>